<keyword evidence="2" id="KW-1185">Reference proteome</keyword>
<organism evidence="1 2">
    <name type="scientific">Zooshikella harenae</name>
    <dbReference type="NCBI Taxonomy" id="2827238"/>
    <lineage>
        <taxon>Bacteria</taxon>
        <taxon>Pseudomonadati</taxon>
        <taxon>Pseudomonadota</taxon>
        <taxon>Gammaproteobacteria</taxon>
        <taxon>Oceanospirillales</taxon>
        <taxon>Zooshikellaceae</taxon>
        <taxon>Zooshikella</taxon>
    </lineage>
</organism>
<dbReference type="RefSeq" id="WP_215818016.1">
    <property type="nucleotide sequence ID" value="NZ_JAGSOY010000003.1"/>
</dbReference>
<accession>A0ABS5Z724</accession>
<evidence type="ECO:0000313" key="2">
    <source>
        <dbReference type="Proteomes" id="UP000690515"/>
    </source>
</evidence>
<protein>
    <submittedName>
        <fullName evidence="1">Uncharacterized protein</fullName>
    </submittedName>
</protein>
<reference evidence="1 2" key="1">
    <citation type="submission" date="2021-04" db="EMBL/GenBank/DDBJ databases">
        <authorList>
            <person name="Pira H."/>
            <person name="Risdian C."/>
            <person name="Wink J."/>
        </authorList>
    </citation>
    <scope>NUCLEOTIDE SEQUENCE [LARGE SCALE GENOMIC DNA]</scope>
    <source>
        <strain evidence="1 2">WH53</strain>
    </source>
</reference>
<gene>
    <name evidence="1" type="ORF">KCG35_02115</name>
</gene>
<dbReference type="EMBL" id="JAGSOY010000003">
    <property type="protein sequence ID" value="MBU2709850.1"/>
    <property type="molecule type" value="Genomic_DNA"/>
</dbReference>
<comment type="caution">
    <text evidence="1">The sequence shown here is derived from an EMBL/GenBank/DDBJ whole genome shotgun (WGS) entry which is preliminary data.</text>
</comment>
<proteinExistence type="predicted"/>
<name>A0ABS5Z724_9GAMM</name>
<dbReference type="CDD" id="cd20705">
    <property type="entry name" value="MIX_I"/>
    <property type="match status" value="1"/>
</dbReference>
<sequence length="539" mass="61033">MRFKPLDIRPFGERLKEDPDYDITQDRYWEADQTMSIYGDPELGTSVWDDVRSMEVKDLGVPLLPYVIREKTPPILDRVVPPVPEPDTSPDLSYKIVVEVAGIKHNGSQRLYLDADRQNELSVDLKAAETCRKEGEQYRSLVAFNNIPNISRTMGIRIAMHGRGEPPLLLPLGQIQPVSDTTEKTPWDNIIIPVKPLGYITEKKTRPESDVLQEGGWVYVFWKNKLWRELQVGKNQTYRDTRLDFYRRTRNSRLAPSSSSEREPLGTEYDTIWLPFKINGEVQQGNNGIKMLFSKRQLSWTQIDKLEGNSTELDKQATTVDAVAVYDSLKGFDLDDGPVGPIAPALLDQNTDVAPPPQNPRVSSAAQYLDRNRQHKIPVVYLDNVPYVYLKLQLLDDDGELLMNMSYTIKLESSFLFDQQNVKYLKNAPALRQWESSGNTDAEGILEVKVPAIAKFAVIYYTPEGESEPLSSLIKIGVLAPEDTIEGQKGALNNLSIHSGFIDQQVDECYQAAVDDFKAATGASDQEWLQKITDKKQYC</sequence>
<evidence type="ECO:0000313" key="1">
    <source>
        <dbReference type="EMBL" id="MBU2709850.1"/>
    </source>
</evidence>
<dbReference type="Proteomes" id="UP000690515">
    <property type="component" value="Unassembled WGS sequence"/>
</dbReference>